<proteinExistence type="inferred from homology"/>
<dbReference type="NCBIfam" id="TIGR00231">
    <property type="entry name" value="small_GTP"/>
    <property type="match status" value="1"/>
</dbReference>
<evidence type="ECO:0000256" key="1">
    <source>
        <dbReference type="ARBA" id="ARBA00011043"/>
    </source>
</evidence>
<dbReference type="InterPro" id="IPR004520">
    <property type="entry name" value="GTPase_MnmE"/>
</dbReference>
<feature type="domain" description="GTP-binding protein TrmE N-terminal" evidence="9">
    <location>
        <begin position="4"/>
        <end position="116"/>
    </location>
</feature>
<feature type="binding site" evidence="6">
    <location>
        <begin position="265"/>
        <end position="268"/>
    </location>
    <ligand>
        <name>GTP</name>
        <dbReference type="ChEBI" id="CHEBI:37565"/>
    </ligand>
</feature>
<feature type="domain" description="MnmE helical" evidence="10">
    <location>
        <begin position="119"/>
        <end position="435"/>
    </location>
</feature>
<dbReference type="InterPro" id="IPR027417">
    <property type="entry name" value="P-loop_NTPase"/>
</dbReference>
<dbReference type="GO" id="GO:0046872">
    <property type="term" value="F:metal ion binding"/>
    <property type="evidence" value="ECO:0007669"/>
    <property type="project" value="UniProtKB-KW"/>
</dbReference>
<comment type="function">
    <text evidence="6">Exhibits a very high intrinsic GTPase hydrolysis rate. Involved in the addition of a carboxymethylaminomethyl (cmnm) group at the wobble position (U34) of certain tRNAs, forming tRNA-cmnm(5)s(2)U34.</text>
</comment>
<dbReference type="GO" id="GO:0002098">
    <property type="term" value="P:tRNA wobble uridine modification"/>
    <property type="evidence" value="ECO:0007669"/>
    <property type="project" value="TreeGrafter"/>
</dbReference>
<dbReference type="PANTHER" id="PTHR42714">
    <property type="entry name" value="TRNA MODIFICATION GTPASE GTPBP3"/>
    <property type="match status" value="1"/>
</dbReference>
<evidence type="ECO:0000313" key="11">
    <source>
        <dbReference type="EMBL" id="EJP71346.1"/>
    </source>
</evidence>
<evidence type="ECO:0000256" key="7">
    <source>
        <dbReference type="RuleBase" id="RU003313"/>
    </source>
</evidence>
<comment type="caution">
    <text evidence="6">Lacks conserved residue(s) required for the propagation of feature annotation.</text>
</comment>
<keyword evidence="6" id="KW-0479">Metal-binding</keyword>
<dbReference type="GO" id="GO:0030488">
    <property type="term" value="P:tRNA methylation"/>
    <property type="evidence" value="ECO:0007669"/>
    <property type="project" value="TreeGrafter"/>
</dbReference>
<feature type="binding site" evidence="6">
    <location>
        <position position="20"/>
    </location>
    <ligand>
        <name>(6S)-5-formyl-5,6,7,8-tetrahydrofolate</name>
        <dbReference type="ChEBI" id="CHEBI:57457"/>
    </ligand>
</feature>
<feature type="binding site" evidence="6">
    <location>
        <position position="225"/>
    </location>
    <ligand>
        <name>Mg(2+)</name>
        <dbReference type="ChEBI" id="CHEBI:18420"/>
    </ligand>
</feature>
<keyword evidence="6" id="KW-0378">Hydrolase</keyword>
<keyword evidence="6" id="KW-0963">Cytoplasm</keyword>
<evidence type="ECO:0000256" key="5">
    <source>
        <dbReference type="ARBA" id="ARBA00023134"/>
    </source>
</evidence>
<dbReference type="InterPro" id="IPR031168">
    <property type="entry name" value="G_TrmE"/>
</dbReference>
<organism evidence="11 12">
    <name type="scientific">SAR86 cluster bacterium SAR86A</name>
    <dbReference type="NCBI Taxonomy" id="1123866"/>
    <lineage>
        <taxon>Bacteria</taxon>
        <taxon>Pseudomonadati</taxon>
        <taxon>Pseudomonadota</taxon>
        <taxon>Gammaproteobacteria</taxon>
        <taxon>SAR86 cluster</taxon>
    </lineage>
</organism>
<dbReference type="CDD" id="cd04164">
    <property type="entry name" value="trmE"/>
    <property type="match status" value="1"/>
</dbReference>
<dbReference type="GO" id="GO:0003924">
    <property type="term" value="F:GTPase activity"/>
    <property type="evidence" value="ECO:0007669"/>
    <property type="project" value="UniProtKB-UniRule"/>
</dbReference>
<dbReference type="STRING" id="1123866.NT01SARS_1153"/>
<dbReference type="InterPro" id="IPR006073">
    <property type="entry name" value="GTP-bd"/>
</dbReference>
<name>J5KBH9_9GAMM</name>
<keyword evidence="3 6" id="KW-0547">Nucleotide-binding</keyword>
<comment type="subcellular location">
    <subcellularLocation>
        <location evidence="6">Cytoplasm</location>
    </subcellularLocation>
</comment>
<keyword evidence="5 6" id="KW-0342">GTP-binding</keyword>
<dbReference type="HOGENOM" id="CLU_019624_4_1_6"/>
<feature type="binding site" evidence="6">
    <location>
        <position position="246"/>
    </location>
    <ligand>
        <name>Mg(2+)</name>
        <dbReference type="ChEBI" id="CHEBI:18420"/>
    </ligand>
</feature>
<dbReference type="EC" id="3.6.-.-" evidence="6"/>
<dbReference type="GO" id="GO:0005829">
    <property type="term" value="C:cytosol"/>
    <property type="evidence" value="ECO:0007669"/>
    <property type="project" value="TreeGrafter"/>
</dbReference>
<dbReference type="GO" id="GO:0005525">
    <property type="term" value="F:GTP binding"/>
    <property type="evidence" value="ECO:0007669"/>
    <property type="project" value="UniProtKB-UniRule"/>
</dbReference>
<dbReference type="SUPFAM" id="SSF52540">
    <property type="entry name" value="P-loop containing nucleoside triphosphate hydrolases"/>
    <property type="match status" value="1"/>
</dbReference>
<reference evidence="11 12" key="1">
    <citation type="journal article" date="2012" name="ISME J.">
        <title>Genomic insights to SAR86, an abundant and uncultivated marine bacterial lineage.</title>
        <authorList>
            <person name="Dupont C.L."/>
            <person name="Rusch D.B."/>
            <person name="Yooseph S."/>
            <person name="Lombardo M.J."/>
            <person name="Richter R.A."/>
            <person name="Valas R."/>
            <person name="Novotny M."/>
            <person name="Yee-Greenbaum J."/>
            <person name="Selengut J.D."/>
            <person name="Haft D.H."/>
            <person name="Halpern A.L."/>
            <person name="Lasken R.S."/>
            <person name="Nealson K."/>
            <person name="Friedman R."/>
            <person name="Venter J.C."/>
        </authorList>
    </citation>
    <scope>NUCLEOTIDE SEQUENCE [LARGE SCALE GENOMIC DNA]</scope>
</reference>
<dbReference type="CDD" id="cd14858">
    <property type="entry name" value="TrmE_N"/>
    <property type="match status" value="1"/>
</dbReference>
<dbReference type="PANTHER" id="PTHR42714:SF2">
    <property type="entry name" value="TRNA MODIFICATION GTPASE GTPBP3, MITOCHONDRIAL"/>
    <property type="match status" value="1"/>
</dbReference>
<dbReference type="EMBL" id="JH611157">
    <property type="protein sequence ID" value="EJP71346.1"/>
    <property type="molecule type" value="Genomic_DNA"/>
</dbReference>
<dbReference type="SUPFAM" id="SSF116878">
    <property type="entry name" value="TrmE connector domain"/>
    <property type="match status" value="1"/>
</dbReference>
<dbReference type="InterPro" id="IPR025867">
    <property type="entry name" value="MnmE_helical"/>
</dbReference>
<comment type="cofactor">
    <cofactor evidence="6">
        <name>K(+)</name>
        <dbReference type="ChEBI" id="CHEBI:29103"/>
    </cofactor>
    <text evidence="6">Binds 1 potassium ion per subunit.</text>
</comment>
<feature type="domain" description="G" evidence="8">
    <location>
        <begin position="214"/>
        <end position="313"/>
    </location>
</feature>
<evidence type="ECO:0000256" key="6">
    <source>
        <dbReference type="HAMAP-Rule" id="MF_00379"/>
    </source>
</evidence>
<feature type="binding site" evidence="6">
    <location>
        <begin position="221"/>
        <end position="226"/>
    </location>
    <ligand>
        <name>GTP</name>
        <dbReference type="ChEBI" id="CHEBI:37565"/>
    </ligand>
</feature>
<dbReference type="Gene3D" id="1.20.120.430">
    <property type="entry name" value="tRNA modification GTPase MnmE domain 2"/>
    <property type="match status" value="1"/>
</dbReference>
<evidence type="ECO:0000313" key="12">
    <source>
        <dbReference type="Proteomes" id="UP000010305"/>
    </source>
</evidence>
<dbReference type="Pfam" id="PF12631">
    <property type="entry name" value="MnmE_helical"/>
    <property type="match status" value="1"/>
</dbReference>
<dbReference type="NCBIfam" id="TIGR00450">
    <property type="entry name" value="mnmE_trmE_thdF"/>
    <property type="match status" value="1"/>
</dbReference>
<dbReference type="InterPro" id="IPR027266">
    <property type="entry name" value="TrmE/GcvT-like"/>
</dbReference>
<sequence length="438" mass="48596">MSVVYALATPAVKSAICIFRVSGEGCHDYISEIFGLDSPQPRRFLLCDLKNNETFIDRVGLILFKGPESYTGEDSFEVYAHGSLGVMSLIVDLFDSKGFDQASPGEFTKRAFINDKINLNEAESLSDFIESASSREVFLSGASLFGDLSKKLSDFSERINSLRVRVEAEIDFSDEGQDFMDGSLSNDLSLLIEDFGSFVSLCINKREYSNNKNIVLVGPTNSGKSSIFNRLLGYERAIVTDAHGTTRDMISSEVFFQSNKFSIFDSAGIRETEDVIEKKGIETSIKKISDADLVLGVFEKKDASLVSSFKKMCDKGSFFIIQNKIDINSSDTSFFDCCVSAKTGEGFNSLKNLVVSFFERNKKNNKNSQYLIRDRHVKLFNQVTKDLDIALKGLNDSKSLELVAEDLKNARSGLDEILGKKFSDSLLGDIFSSFCIGK</sequence>
<evidence type="ECO:0000259" key="10">
    <source>
        <dbReference type="Pfam" id="PF12631"/>
    </source>
</evidence>
<feature type="binding site" evidence="6">
    <location>
        <position position="77"/>
    </location>
    <ligand>
        <name>(6S)-5-formyl-5,6,7,8-tetrahydrofolate</name>
        <dbReference type="ChEBI" id="CHEBI:57457"/>
    </ligand>
</feature>
<keyword evidence="2 6" id="KW-0819">tRNA processing</keyword>
<feature type="binding site" evidence="6">
    <location>
        <begin position="240"/>
        <end position="246"/>
    </location>
    <ligand>
        <name>GTP</name>
        <dbReference type="ChEBI" id="CHEBI:37565"/>
    </ligand>
</feature>
<evidence type="ECO:0000259" key="8">
    <source>
        <dbReference type="Pfam" id="PF01926"/>
    </source>
</evidence>
<dbReference type="Gene3D" id="3.30.1360.120">
    <property type="entry name" value="Probable tRNA modification gtpase trme, domain 1"/>
    <property type="match status" value="1"/>
</dbReference>
<dbReference type="AlphaFoldDB" id="J5KBH9"/>
<feature type="binding site" evidence="6">
    <location>
        <position position="438"/>
    </location>
    <ligand>
        <name>(6S)-5-formyl-5,6,7,8-tetrahydrofolate</name>
        <dbReference type="ChEBI" id="CHEBI:57457"/>
    </ligand>
</feature>
<dbReference type="Pfam" id="PF01926">
    <property type="entry name" value="MMR_HSR1"/>
    <property type="match status" value="1"/>
</dbReference>
<dbReference type="InterPro" id="IPR005225">
    <property type="entry name" value="Small_GTP-bd"/>
</dbReference>
<accession>J5KBH9</accession>
<evidence type="ECO:0000259" key="9">
    <source>
        <dbReference type="Pfam" id="PF10396"/>
    </source>
</evidence>
<evidence type="ECO:0000256" key="2">
    <source>
        <dbReference type="ARBA" id="ARBA00022694"/>
    </source>
</evidence>
<dbReference type="HAMAP" id="MF_00379">
    <property type="entry name" value="GTPase_MnmE"/>
    <property type="match status" value="1"/>
</dbReference>
<comment type="similarity">
    <text evidence="1 6 7">Belongs to the TRAFAC class TrmE-Era-EngA-EngB-Septin-like GTPase superfamily. TrmE GTPase family.</text>
</comment>
<protein>
    <recommendedName>
        <fullName evidence="6">tRNA modification GTPase MnmE</fullName>
        <ecNumber evidence="6">3.6.-.-</ecNumber>
    </recommendedName>
</protein>
<dbReference type="InterPro" id="IPR018948">
    <property type="entry name" value="GTP-bd_TrmE_N"/>
</dbReference>
<dbReference type="SUPFAM" id="SSF103025">
    <property type="entry name" value="Folate-binding domain"/>
    <property type="match status" value="1"/>
</dbReference>
<dbReference type="Pfam" id="PF10396">
    <property type="entry name" value="TrmE_N"/>
    <property type="match status" value="1"/>
</dbReference>
<dbReference type="Gene3D" id="3.40.50.300">
    <property type="entry name" value="P-loop containing nucleotide triphosphate hydrolases"/>
    <property type="match status" value="1"/>
</dbReference>
<keyword evidence="4 6" id="KW-0630">Potassium</keyword>
<evidence type="ECO:0000256" key="3">
    <source>
        <dbReference type="ARBA" id="ARBA00022741"/>
    </source>
</evidence>
<gene>
    <name evidence="6" type="primary">mnmE</name>
    <name evidence="6 11" type="synonym">trmE</name>
    <name evidence="11" type="ORF">NT01SARS_1153</name>
</gene>
<comment type="subunit">
    <text evidence="6">Homodimer. Heterotetramer of two MnmE and two MnmG subunits.</text>
</comment>
<dbReference type="Proteomes" id="UP000010305">
    <property type="component" value="Unassembled WGS sequence"/>
</dbReference>
<keyword evidence="6" id="KW-0460">Magnesium</keyword>
<feature type="binding site" evidence="6">
    <location>
        <position position="116"/>
    </location>
    <ligand>
        <name>(6S)-5-formyl-5,6,7,8-tetrahydrofolate</name>
        <dbReference type="ChEBI" id="CHEBI:57457"/>
    </ligand>
</feature>
<dbReference type="InterPro" id="IPR027368">
    <property type="entry name" value="MnmE_dom2"/>
</dbReference>
<evidence type="ECO:0000256" key="4">
    <source>
        <dbReference type="ARBA" id="ARBA00022958"/>
    </source>
</evidence>